<gene>
    <name evidence="2" type="ORF">B296_00012168</name>
</gene>
<protein>
    <submittedName>
        <fullName evidence="2">Uncharacterized protein</fullName>
    </submittedName>
</protein>
<dbReference type="Proteomes" id="UP000287651">
    <property type="component" value="Unassembled WGS sequence"/>
</dbReference>
<feature type="transmembrane region" description="Helical" evidence="1">
    <location>
        <begin position="90"/>
        <end position="107"/>
    </location>
</feature>
<evidence type="ECO:0000313" key="2">
    <source>
        <dbReference type="EMBL" id="RRT83689.1"/>
    </source>
</evidence>
<comment type="caution">
    <text evidence="2">The sequence shown here is derived from an EMBL/GenBank/DDBJ whole genome shotgun (WGS) entry which is preliminary data.</text>
</comment>
<name>A0A427B5D2_ENSVE</name>
<reference evidence="2 3" key="1">
    <citation type="journal article" date="2014" name="Agronomy (Basel)">
        <title>A Draft Genome Sequence for Ensete ventricosum, the Drought-Tolerant Tree Against Hunger.</title>
        <authorList>
            <person name="Harrison J."/>
            <person name="Moore K.A."/>
            <person name="Paszkiewicz K."/>
            <person name="Jones T."/>
            <person name="Grant M."/>
            <person name="Ambacheew D."/>
            <person name="Muzemil S."/>
            <person name="Studholme D.J."/>
        </authorList>
    </citation>
    <scope>NUCLEOTIDE SEQUENCE [LARGE SCALE GENOMIC DNA]</scope>
</reference>
<dbReference type="AlphaFoldDB" id="A0A427B5D2"/>
<proteinExistence type="predicted"/>
<evidence type="ECO:0000313" key="3">
    <source>
        <dbReference type="Proteomes" id="UP000287651"/>
    </source>
</evidence>
<accession>A0A427B5D2</accession>
<dbReference type="EMBL" id="AMZH03000450">
    <property type="protein sequence ID" value="RRT83689.1"/>
    <property type="molecule type" value="Genomic_DNA"/>
</dbReference>
<organism evidence="2 3">
    <name type="scientific">Ensete ventricosum</name>
    <name type="common">Abyssinian banana</name>
    <name type="synonym">Musa ensete</name>
    <dbReference type="NCBI Taxonomy" id="4639"/>
    <lineage>
        <taxon>Eukaryota</taxon>
        <taxon>Viridiplantae</taxon>
        <taxon>Streptophyta</taxon>
        <taxon>Embryophyta</taxon>
        <taxon>Tracheophyta</taxon>
        <taxon>Spermatophyta</taxon>
        <taxon>Magnoliopsida</taxon>
        <taxon>Liliopsida</taxon>
        <taxon>Zingiberales</taxon>
        <taxon>Musaceae</taxon>
        <taxon>Ensete</taxon>
    </lineage>
</organism>
<keyword evidence="1" id="KW-0472">Membrane</keyword>
<sequence>MRRLRYWRKPRKTFSFINKDQHNSTDSTAKSIIGDLKQYDGSQFNYSTTMTESNWEPRGMLQPEQKIEDSANDEEMQRLQRLRRGHRRNNSGLAISLTALVWLHFVADFNL</sequence>
<evidence type="ECO:0000256" key="1">
    <source>
        <dbReference type="SAM" id="Phobius"/>
    </source>
</evidence>
<keyword evidence="1" id="KW-0812">Transmembrane</keyword>
<keyword evidence="1" id="KW-1133">Transmembrane helix</keyword>